<dbReference type="Proteomes" id="UP000238937">
    <property type="component" value="Unassembled WGS sequence"/>
</dbReference>
<dbReference type="EMBL" id="PVWO01000052">
    <property type="protein sequence ID" value="PSB58001.1"/>
    <property type="molecule type" value="Genomic_DNA"/>
</dbReference>
<proteinExistence type="predicted"/>
<protein>
    <submittedName>
        <fullName evidence="1">Uncharacterized protein</fullName>
    </submittedName>
</protein>
<sequence>MAKSRETPAKCLRCAPLSPAEARAKHPNCWDDKLCTARRFYINNRDRINQKRSRKRIETKHQIPVPQVNYGVLQVWRELREDSPIHAIGIEVWDGHNKLAVVSPVHCAGWLPSQVHEYLRQALTVLDTEYGFKKFASQVLISPEQCPIRPCFLCQK</sequence>
<dbReference type="RefSeq" id="WP_106301717.1">
    <property type="nucleotide sequence ID" value="NZ_PVWO01000052.1"/>
</dbReference>
<accession>A0A2T1GJP4</accession>
<dbReference type="AlphaFoldDB" id="A0A2T1GJP4"/>
<gene>
    <name evidence="1" type="ORF">C7B77_06435</name>
</gene>
<organism evidence="1 2">
    <name type="scientific">Chamaesiphon polymorphus CCALA 037</name>
    <dbReference type="NCBI Taxonomy" id="2107692"/>
    <lineage>
        <taxon>Bacteria</taxon>
        <taxon>Bacillati</taxon>
        <taxon>Cyanobacteriota</taxon>
        <taxon>Cyanophyceae</taxon>
        <taxon>Gomontiellales</taxon>
        <taxon>Chamaesiphonaceae</taxon>
        <taxon>Chamaesiphon</taxon>
    </lineage>
</organism>
<evidence type="ECO:0000313" key="1">
    <source>
        <dbReference type="EMBL" id="PSB58001.1"/>
    </source>
</evidence>
<comment type="caution">
    <text evidence="1">The sequence shown here is derived from an EMBL/GenBank/DDBJ whole genome shotgun (WGS) entry which is preliminary data.</text>
</comment>
<name>A0A2T1GJP4_9CYAN</name>
<reference evidence="1 2" key="1">
    <citation type="submission" date="2018-03" db="EMBL/GenBank/DDBJ databases">
        <title>The ancient ancestry and fast evolution of plastids.</title>
        <authorList>
            <person name="Moore K.R."/>
            <person name="Magnabosco C."/>
            <person name="Momper L."/>
            <person name="Gold D.A."/>
            <person name="Bosak T."/>
            <person name="Fournier G.P."/>
        </authorList>
    </citation>
    <scope>NUCLEOTIDE SEQUENCE [LARGE SCALE GENOMIC DNA]</scope>
    <source>
        <strain evidence="1 2">CCALA 037</strain>
    </source>
</reference>
<dbReference type="OrthoDB" id="528961at2"/>
<keyword evidence="2" id="KW-1185">Reference proteome</keyword>
<evidence type="ECO:0000313" key="2">
    <source>
        <dbReference type="Proteomes" id="UP000238937"/>
    </source>
</evidence>